<dbReference type="OrthoDB" id="5135119at2759"/>
<evidence type="ECO:0000256" key="1">
    <source>
        <dbReference type="ARBA" id="ARBA00008511"/>
    </source>
</evidence>
<evidence type="ECO:0000313" key="3">
    <source>
        <dbReference type="EMBL" id="QSL66407.1"/>
    </source>
</evidence>
<keyword evidence="4" id="KW-1185">Reference proteome</keyword>
<name>A0A899GCT7_9ASCO</name>
<dbReference type="PANTHER" id="PTHR22997:SF0">
    <property type="entry name" value="PIH1 DOMAIN-CONTAINING PROTEIN 1"/>
    <property type="match status" value="1"/>
</dbReference>
<organism evidence="3 4">
    <name type="scientific">Pneumocystis wakefieldiae</name>
    <dbReference type="NCBI Taxonomy" id="38082"/>
    <lineage>
        <taxon>Eukaryota</taxon>
        <taxon>Fungi</taxon>
        <taxon>Dikarya</taxon>
        <taxon>Ascomycota</taxon>
        <taxon>Taphrinomycotina</taxon>
        <taxon>Pneumocystomycetes</taxon>
        <taxon>Pneumocystaceae</taxon>
        <taxon>Pneumocystis</taxon>
    </lineage>
</organism>
<protein>
    <recommendedName>
        <fullName evidence="2">PIH1 N-terminal domain-containing protein</fullName>
    </recommendedName>
</protein>
<dbReference type="GO" id="GO:0005737">
    <property type="term" value="C:cytoplasm"/>
    <property type="evidence" value="ECO:0007669"/>
    <property type="project" value="TreeGrafter"/>
</dbReference>
<dbReference type="AlphaFoldDB" id="A0A899GCT7"/>
<sequence length="344" mass="39759">MPFLDIPDKVNPLKSLNIISNSYGKYEDNDQRENNDLSVVEKIMDRNFKKHISDLIEVSSHSGKSQKNTKEIHVSPLPGFVVKTIQTGDNKKRFPQDKVGHDIVPKIMRGWHWEIPVVISIERWDADKAGKKCLVIDCCCNTSVMKLSKEDSNVRLFFIETCLELVEDKTGMILSREYVIPKMKAKGELQPSILEIDNISGVKIEETKTNKIVPLEGFGKNMSKKLEDKKDIINKDTYISPVKTNIKNKISKLTKPIYTIEKFLQLNNTEKSKIVIDLPLVENSRNLCLELIEKDNLFSLMFYAKNIYDELQIPISEFYDSKKSDIEAFFVLKKKKLYIFIQYK</sequence>
<dbReference type="PANTHER" id="PTHR22997">
    <property type="entry name" value="PIH1 DOMAIN-CONTAINING PROTEIN 1"/>
    <property type="match status" value="1"/>
</dbReference>
<dbReference type="Proteomes" id="UP000663699">
    <property type="component" value="Chromosome 11"/>
</dbReference>
<dbReference type="InterPro" id="IPR012981">
    <property type="entry name" value="PIH1_N"/>
</dbReference>
<dbReference type="GO" id="GO:0097255">
    <property type="term" value="C:R2TP complex"/>
    <property type="evidence" value="ECO:0007669"/>
    <property type="project" value="TreeGrafter"/>
</dbReference>
<reference evidence="3" key="1">
    <citation type="submission" date="2020-06" db="EMBL/GenBank/DDBJ databases">
        <title>Genomes of multiple members of Pneumocystis genus reveal paths to human pathogen Pneumocystis jirovecii.</title>
        <authorList>
            <person name="Cisse O.H."/>
            <person name="Ma L."/>
            <person name="Dekker J."/>
            <person name="Khil P."/>
            <person name="Jo J."/>
            <person name="Brenchley J."/>
            <person name="Blair R."/>
            <person name="Pahar B."/>
            <person name="Chabe M."/>
            <person name="Van Rompay K.A."/>
            <person name="Keesler R."/>
            <person name="Sukura A."/>
            <person name="Hirsch V."/>
            <person name="Kutty G."/>
            <person name="Liu Y."/>
            <person name="Peng L."/>
            <person name="Chen J."/>
            <person name="Song J."/>
            <person name="Weissenbacher-Lang C."/>
            <person name="Xu J."/>
            <person name="Upham N.S."/>
            <person name="Stajich J.E."/>
            <person name="Cuomo C.A."/>
            <person name="Cushion M.T."/>
            <person name="Kovacs J.A."/>
        </authorList>
    </citation>
    <scope>NUCLEOTIDE SEQUENCE</scope>
    <source>
        <strain evidence="3">2A</strain>
    </source>
</reference>
<evidence type="ECO:0000259" key="2">
    <source>
        <dbReference type="Pfam" id="PF08190"/>
    </source>
</evidence>
<feature type="domain" description="PIH1 N-terminal" evidence="2">
    <location>
        <begin position="65"/>
        <end position="194"/>
    </location>
</feature>
<comment type="similarity">
    <text evidence="1">Belongs to the PIH1 family.</text>
</comment>
<gene>
    <name evidence="3" type="ORF">MERGE_000786</name>
</gene>
<proteinExistence type="inferred from homology"/>
<accession>A0A899GCT7</accession>
<dbReference type="GO" id="GO:1990904">
    <property type="term" value="C:ribonucleoprotein complex"/>
    <property type="evidence" value="ECO:0007669"/>
    <property type="project" value="TreeGrafter"/>
</dbReference>
<dbReference type="InterPro" id="IPR050734">
    <property type="entry name" value="PIH1/Kintoun_subfamily"/>
</dbReference>
<dbReference type="EMBL" id="CP054542">
    <property type="protein sequence ID" value="QSL66407.1"/>
    <property type="molecule type" value="Genomic_DNA"/>
</dbReference>
<dbReference type="GO" id="GO:0006364">
    <property type="term" value="P:rRNA processing"/>
    <property type="evidence" value="ECO:0007669"/>
    <property type="project" value="TreeGrafter"/>
</dbReference>
<evidence type="ECO:0000313" key="4">
    <source>
        <dbReference type="Proteomes" id="UP000663699"/>
    </source>
</evidence>
<dbReference type="GO" id="GO:0000492">
    <property type="term" value="P:box C/D snoRNP assembly"/>
    <property type="evidence" value="ECO:0007669"/>
    <property type="project" value="TreeGrafter"/>
</dbReference>
<dbReference type="Pfam" id="PF08190">
    <property type="entry name" value="PIH1"/>
    <property type="match status" value="1"/>
</dbReference>